<gene>
    <name evidence="7" type="ORF">G3M56_007650</name>
</gene>
<protein>
    <submittedName>
        <fullName evidence="7">RNA polymerase sigma factor</fullName>
    </submittedName>
</protein>
<keyword evidence="3" id="KW-0731">Sigma factor</keyword>
<dbReference type="CDD" id="cd06171">
    <property type="entry name" value="Sigma70_r4"/>
    <property type="match status" value="1"/>
</dbReference>
<dbReference type="GO" id="GO:0016987">
    <property type="term" value="F:sigma factor activity"/>
    <property type="evidence" value="ECO:0007669"/>
    <property type="project" value="UniProtKB-KW"/>
</dbReference>
<dbReference type="InterPro" id="IPR039425">
    <property type="entry name" value="RNA_pol_sigma-70-like"/>
</dbReference>
<accession>A0A6B3L7R6</accession>
<organism evidence="7 8">
    <name type="scientific">Sulfuriroseicoccus oceanibius</name>
    <dbReference type="NCBI Taxonomy" id="2707525"/>
    <lineage>
        <taxon>Bacteria</taxon>
        <taxon>Pseudomonadati</taxon>
        <taxon>Verrucomicrobiota</taxon>
        <taxon>Verrucomicrobiia</taxon>
        <taxon>Verrucomicrobiales</taxon>
        <taxon>Verrucomicrobiaceae</taxon>
        <taxon>Sulfuriroseicoccus</taxon>
    </lineage>
</organism>
<dbReference type="InterPro" id="IPR014284">
    <property type="entry name" value="RNA_pol_sigma-70_dom"/>
</dbReference>
<dbReference type="Pfam" id="PF08281">
    <property type="entry name" value="Sigma70_r4_2"/>
    <property type="match status" value="1"/>
</dbReference>
<reference evidence="7 8" key="1">
    <citation type="submission" date="2020-12" db="EMBL/GenBank/DDBJ databases">
        <title>Sulforoseuscoccus oceanibium gen. nov., sp. nov., a representative of the phylum Verrucomicrobia with special cytoplasmic membrane, and proposal of Sulforoseuscoccusaceae fam. nov.</title>
        <authorList>
            <person name="Xi F."/>
        </authorList>
    </citation>
    <scope>NUCLEOTIDE SEQUENCE [LARGE SCALE GENOMIC DNA]</scope>
    <source>
        <strain evidence="7 8">T37</strain>
    </source>
</reference>
<dbReference type="AlphaFoldDB" id="A0A6B3L7R6"/>
<dbReference type="Pfam" id="PF04542">
    <property type="entry name" value="Sigma70_r2"/>
    <property type="match status" value="1"/>
</dbReference>
<dbReference type="InterPro" id="IPR013325">
    <property type="entry name" value="RNA_pol_sigma_r2"/>
</dbReference>
<proteinExistence type="inferred from homology"/>
<dbReference type="Gene3D" id="1.10.1740.10">
    <property type="match status" value="1"/>
</dbReference>
<dbReference type="PANTHER" id="PTHR43133:SF51">
    <property type="entry name" value="RNA POLYMERASE SIGMA FACTOR"/>
    <property type="match status" value="1"/>
</dbReference>
<keyword evidence="2" id="KW-0805">Transcription regulation</keyword>
<dbReference type="SUPFAM" id="SSF88659">
    <property type="entry name" value="Sigma3 and sigma4 domains of RNA polymerase sigma factors"/>
    <property type="match status" value="1"/>
</dbReference>
<dbReference type="GO" id="GO:0006352">
    <property type="term" value="P:DNA-templated transcription initiation"/>
    <property type="evidence" value="ECO:0007669"/>
    <property type="project" value="InterPro"/>
</dbReference>
<dbReference type="Proteomes" id="UP000475117">
    <property type="component" value="Chromosome"/>
</dbReference>
<evidence type="ECO:0000313" key="7">
    <source>
        <dbReference type="EMBL" id="QQL43779.1"/>
    </source>
</evidence>
<dbReference type="EMBL" id="CP066776">
    <property type="protein sequence ID" value="QQL43779.1"/>
    <property type="molecule type" value="Genomic_DNA"/>
</dbReference>
<dbReference type="KEGG" id="soa:G3M56_007650"/>
<dbReference type="InterPro" id="IPR007627">
    <property type="entry name" value="RNA_pol_sigma70_r2"/>
</dbReference>
<dbReference type="Gene3D" id="1.10.10.10">
    <property type="entry name" value="Winged helix-like DNA-binding domain superfamily/Winged helix DNA-binding domain"/>
    <property type="match status" value="1"/>
</dbReference>
<dbReference type="GO" id="GO:0003677">
    <property type="term" value="F:DNA binding"/>
    <property type="evidence" value="ECO:0007669"/>
    <property type="project" value="InterPro"/>
</dbReference>
<comment type="similarity">
    <text evidence="1">Belongs to the sigma-70 factor family. ECF subfamily.</text>
</comment>
<dbReference type="InterPro" id="IPR013324">
    <property type="entry name" value="RNA_pol_sigma_r3/r4-like"/>
</dbReference>
<sequence length="189" mass="21262">MTPLTESEILEMRSLVESSLRDHEAALVHYTAGLLAGDYERARDVVQDAFLKLCRQQPSKVRENTKAWLYTVARNRAFDVIRKESRMVPSEGVPDSCDDKVVDPASFSERCDQSSELLTMVRELPHNQREVILLRFQQGMSYQEISEVTGLKTGNVGFLLHTGLKVLREKVARRGQTSGSELSVFSGGM</sequence>
<evidence type="ECO:0000259" key="6">
    <source>
        <dbReference type="Pfam" id="PF08281"/>
    </source>
</evidence>
<keyword evidence="4" id="KW-0804">Transcription</keyword>
<dbReference type="InterPro" id="IPR036388">
    <property type="entry name" value="WH-like_DNA-bd_sf"/>
</dbReference>
<dbReference type="RefSeq" id="WP_164361727.1">
    <property type="nucleotide sequence ID" value="NZ_CP066776.1"/>
</dbReference>
<dbReference type="NCBIfam" id="TIGR02937">
    <property type="entry name" value="sigma70-ECF"/>
    <property type="match status" value="1"/>
</dbReference>
<dbReference type="SUPFAM" id="SSF88946">
    <property type="entry name" value="Sigma2 domain of RNA polymerase sigma factors"/>
    <property type="match status" value="1"/>
</dbReference>
<feature type="domain" description="RNA polymerase sigma factor 70 region 4 type 2" evidence="6">
    <location>
        <begin position="116"/>
        <end position="165"/>
    </location>
</feature>
<evidence type="ECO:0000256" key="1">
    <source>
        <dbReference type="ARBA" id="ARBA00010641"/>
    </source>
</evidence>
<name>A0A6B3L7R6_9BACT</name>
<evidence type="ECO:0000256" key="2">
    <source>
        <dbReference type="ARBA" id="ARBA00023015"/>
    </source>
</evidence>
<dbReference type="PANTHER" id="PTHR43133">
    <property type="entry name" value="RNA POLYMERASE ECF-TYPE SIGMA FACTO"/>
    <property type="match status" value="1"/>
</dbReference>
<evidence type="ECO:0000256" key="3">
    <source>
        <dbReference type="ARBA" id="ARBA00023082"/>
    </source>
</evidence>
<evidence type="ECO:0000256" key="4">
    <source>
        <dbReference type="ARBA" id="ARBA00023163"/>
    </source>
</evidence>
<feature type="domain" description="RNA polymerase sigma-70 region 2" evidence="5">
    <location>
        <begin position="24"/>
        <end position="86"/>
    </location>
</feature>
<dbReference type="InterPro" id="IPR013249">
    <property type="entry name" value="RNA_pol_sigma70_r4_t2"/>
</dbReference>
<evidence type="ECO:0000259" key="5">
    <source>
        <dbReference type="Pfam" id="PF04542"/>
    </source>
</evidence>
<keyword evidence="8" id="KW-1185">Reference proteome</keyword>
<evidence type="ECO:0000313" key="8">
    <source>
        <dbReference type="Proteomes" id="UP000475117"/>
    </source>
</evidence>